<proteinExistence type="predicted"/>
<dbReference type="Proteomes" id="UP000269221">
    <property type="component" value="Unassembled WGS sequence"/>
</dbReference>
<feature type="region of interest" description="Disordered" evidence="24">
    <location>
        <begin position="309"/>
        <end position="330"/>
    </location>
</feature>
<keyword evidence="6" id="KW-1003">Cell membrane</keyword>
<keyword evidence="25" id="KW-0812">Transmembrane</keyword>
<evidence type="ECO:0000256" key="2">
    <source>
        <dbReference type="ARBA" id="ARBA00004236"/>
    </source>
</evidence>
<feature type="compositionally biased region" description="Low complexity" evidence="24">
    <location>
        <begin position="314"/>
        <end position="330"/>
    </location>
</feature>
<dbReference type="EMBL" id="QRBI01000151">
    <property type="protein sequence ID" value="RMB98952.1"/>
    <property type="molecule type" value="Genomic_DNA"/>
</dbReference>
<dbReference type="GO" id="GO:0005886">
    <property type="term" value="C:plasma membrane"/>
    <property type="evidence" value="ECO:0007669"/>
    <property type="project" value="UniProtKB-SubCell"/>
</dbReference>
<evidence type="ECO:0000313" key="27">
    <source>
        <dbReference type="EMBL" id="RMB98952.1"/>
    </source>
</evidence>
<evidence type="ECO:0000256" key="4">
    <source>
        <dbReference type="ARBA" id="ARBA00004316"/>
    </source>
</evidence>
<dbReference type="GO" id="GO:0005925">
    <property type="term" value="C:focal adhesion"/>
    <property type="evidence" value="ECO:0007669"/>
    <property type="project" value="UniProtKB-SubCell"/>
</dbReference>
<evidence type="ECO:0000256" key="20">
    <source>
        <dbReference type="ARBA" id="ARBA00034103"/>
    </source>
</evidence>
<evidence type="ECO:0000256" key="15">
    <source>
        <dbReference type="ARBA" id="ARBA00023203"/>
    </source>
</evidence>
<dbReference type="GO" id="GO:0001725">
    <property type="term" value="C:stress fiber"/>
    <property type="evidence" value="ECO:0007669"/>
    <property type="project" value="UniProtKB-SubCell"/>
</dbReference>
<gene>
    <name evidence="27" type="ORF">DUI87_24497</name>
</gene>
<keyword evidence="13" id="KW-0175">Coiled coil</keyword>
<keyword evidence="18" id="KW-0966">Cell projection</keyword>
<keyword evidence="17" id="KW-0539">Nucleus</keyword>
<feature type="region of interest" description="Disordered" evidence="24">
    <location>
        <begin position="437"/>
        <end position="474"/>
    </location>
</feature>
<sequence>MPAPCGQGDTCYHTTMEIPKVPPENPVQALQIITASTGKASWTDDTICSGLMSGTAHGQADRSSWILVEEAHGKSSNLVWDEGAGAPHPHKGQSWGTGGDTQRLGTFVAVPSSMAPKSANLPSVIRYLALLVTLLSTWFIMQTYFHRSWRAVSLRSWLGEKLPRHKCGNQKSCPQNYFAFKIISGAANVVGPSICFEDLVLMSSVKNNIGRGLNIALVNGTTGQLLKTDTFDMYSGDITKLQTFLQGIKRGTLVLAASYDDAATKMNDKVRAYFMELGSSHVQKLGFRDNWIFLGAKGLMNKSPFEKKEYSLQSKGPNGSKKPGSGSSASMYTEIQRERPDGGNILTHPDYIDGNPDLIKPKKLLNPVKASKSHQELHRELLMNHKRGLSVESKPELQRVLEHRRRDLLIKQKKEEEEAKKLQSPFEKELLKRHQRLDQLEKEQEKQEDHAPEFIKVKENLRRTSTVTGDEKAA</sequence>
<keyword evidence="19" id="KW-0131">Cell cycle</keyword>
<evidence type="ECO:0000256" key="13">
    <source>
        <dbReference type="ARBA" id="ARBA00023054"/>
    </source>
</evidence>
<dbReference type="PROSITE" id="PS52031">
    <property type="entry name" value="GG_LECTIN"/>
    <property type="match status" value="1"/>
</dbReference>
<keyword evidence="15" id="KW-0009">Actin-binding</keyword>
<evidence type="ECO:0000256" key="7">
    <source>
        <dbReference type="ARBA" id="ARBA00022490"/>
    </source>
</evidence>
<dbReference type="PANTHER" id="PTHR16768">
    <property type="entry name" value="DOWN REGULATED IN RENAL CARCINOMA 1/TU3A"/>
    <property type="match status" value="1"/>
</dbReference>
<dbReference type="GO" id="GO:0003779">
    <property type="term" value="F:actin binding"/>
    <property type="evidence" value="ECO:0007669"/>
    <property type="project" value="UniProtKB-KW"/>
</dbReference>
<evidence type="ECO:0000256" key="17">
    <source>
        <dbReference type="ARBA" id="ARBA00023242"/>
    </source>
</evidence>
<keyword evidence="8" id="KW-0341">Growth regulation</keyword>
<evidence type="ECO:0000256" key="23">
    <source>
        <dbReference type="PROSITE-ProRule" id="PRU01375"/>
    </source>
</evidence>
<dbReference type="GO" id="GO:0043005">
    <property type="term" value="C:neuron projection"/>
    <property type="evidence" value="ECO:0007669"/>
    <property type="project" value="TreeGrafter"/>
</dbReference>
<reference evidence="27 28" key="1">
    <citation type="submission" date="2018-07" db="EMBL/GenBank/DDBJ databases">
        <title>A high quality draft genome assembly of the barn swallow (H. rustica rustica).</title>
        <authorList>
            <person name="Formenti G."/>
            <person name="Chiara M."/>
            <person name="Poveda L."/>
            <person name="Francoijs K.-J."/>
            <person name="Bonisoli-Alquati A."/>
            <person name="Canova L."/>
            <person name="Gianfranceschi L."/>
            <person name="Horner D.S."/>
            <person name="Saino N."/>
        </authorList>
    </citation>
    <scope>NUCLEOTIDE SEQUENCE [LARGE SCALE GENOMIC DNA]</scope>
    <source>
        <strain evidence="27">Chelidonia</strain>
        <tissue evidence="27">Blood</tissue>
    </source>
</reference>
<keyword evidence="16" id="KW-0206">Cytoskeleton</keyword>
<keyword evidence="28" id="KW-1185">Reference proteome</keyword>
<evidence type="ECO:0000256" key="16">
    <source>
        <dbReference type="ARBA" id="ARBA00023212"/>
    </source>
</evidence>
<dbReference type="InterPro" id="IPR039477">
    <property type="entry name" value="ILEI/PANDER_dom"/>
</dbReference>
<evidence type="ECO:0000256" key="21">
    <source>
        <dbReference type="ARBA" id="ARBA00040095"/>
    </source>
</evidence>
<evidence type="ECO:0000256" key="12">
    <source>
        <dbReference type="ARBA" id="ARBA00023018"/>
    </source>
</evidence>
<comment type="caution">
    <text evidence="27">The sequence shown here is derived from an EMBL/GenBank/DDBJ whole genome shotgun (WGS) entry which is preliminary data.</text>
</comment>
<keyword evidence="9 23" id="KW-0430">Lectin</keyword>
<dbReference type="OrthoDB" id="5963205at2759"/>
<evidence type="ECO:0000256" key="19">
    <source>
        <dbReference type="ARBA" id="ARBA00023306"/>
    </source>
</evidence>
<evidence type="ECO:0000256" key="8">
    <source>
        <dbReference type="ARBA" id="ARBA00022604"/>
    </source>
</evidence>
<dbReference type="Pfam" id="PF15711">
    <property type="entry name" value="ILEI"/>
    <property type="match status" value="1"/>
</dbReference>
<comment type="function">
    <text evidence="22">Stress-inducible actin-binding protein that plays a role in synaptic and cognitive functions by modulating actin filamentous (F-actin) dynamics. Mediates polymerization of globular actin to F-actin. Also binds to, stabilizes and bundles F-actin. Involved in synaptic function by regulating neurite outgrowth in an actin-dependent manner and for the acquisition of hippocampus-dependent cognitive function, such as learning and long-term memory. Plays a role in the actin and microtubule cytoskeleton organization; negatively regulates focal adhesion (FA) assembly promoting malignant glial cell migration in an actin-, microtubule- and MAP1A-dependent manner. Also involved in neuroblastoma G1/S phase cell cycle progression and cell proliferation inhibition by stimulating ubiquitination of NF-kappa-B subunit RELA and NF-kappa-B degradation in a COMMD1- and actin-dependent manner. May play a role in tumor development.</text>
</comment>
<dbReference type="GO" id="GO:0030246">
    <property type="term" value="F:carbohydrate binding"/>
    <property type="evidence" value="ECO:0007669"/>
    <property type="project" value="UniProtKB-UniRule"/>
</dbReference>
<organism evidence="27 28">
    <name type="scientific">Hirundo rustica rustica</name>
    <dbReference type="NCBI Taxonomy" id="333673"/>
    <lineage>
        <taxon>Eukaryota</taxon>
        <taxon>Metazoa</taxon>
        <taxon>Chordata</taxon>
        <taxon>Craniata</taxon>
        <taxon>Vertebrata</taxon>
        <taxon>Euteleostomi</taxon>
        <taxon>Archelosauria</taxon>
        <taxon>Archosauria</taxon>
        <taxon>Dinosauria</taxon>
        <taxon>Saurischia</taxon>
        <taxon>Theropoda</taxon>
        <taxon>Coelurosauria</taxon>
        <taxon>Aves</taxon>
        <taxon>Neognathae</taxon>
        <taxon>Neoaves</taxon>
        <taxon>Telluraves</taxon>
        <taxon>Australaves</taxon>
        <taxon>Passeriformes</taxon>
        <taxon>Sylvioidea</taxon>
        <taxon>Hirundinidae</taxon>
        <taxon>Hirundo</taxon>
    </lineage>
</organism>
<feature type="transmembrane region" description="Helical" evidence="25">
    <location>
        <begin position="124"/>
        <end position="145"/>
    </location>
</feature>
<evidence type="ECO:0000256" key="11">
    <source>
        <dbReference type="ARBA" id="ARBA00023016"/>
    </source>
</evidence>
<keyword evidence="10" id="KW-0965">Cell junction</keyword>
<dbReference type="GO" id="GO:0045202">
    <property type="term" value="C:synapse"/>
    <property type="evidence" value="ECO:0007669"/>
    <property type="project" value="UniProtKB-SubCell"/>
</dbReference>
<dbReference type="GO" id="GO:0005634">
    <property type="term" value="C:nucleus"/>
    <property type="evidence" value="ECO:0007669"/>
    <property type="project" value="UniProtKB-SubCell"/>
</dbReference>
<evidence type="ECO:0000256" key="6">
    <source>
        <dbReference type="ARBA" id="ARBA00022475"/>
    </source>
</evidence>
<dbReference type="AlphaFoldDB" id="A0A3M0JDB9"/>
<evidence type="ECO:0000256" key="1">
    <source>
        <dbReference type="ARBA" id="ARBA00004123"/>
    </source>
</evidence>
<evidence type="ECO:0000256" key="5">
    <source>
        <dbReference type="ARBA" id="ARBA00004529"/>
    </source>
</evidence>
<dbReference type="Pfam" id="PF06625">
    <property type="entry name" value="DUF1151"/>
    <property type="match status" value="1"/>
</dbReference>
<evidence type="ECO:0000256" key="25">
    <source>
        <dbReference type="SAM" id="Phobius"/>
    </source>
</evidence>
<evidence type="ECO:0000313" key="28">
    <source>
        <dbReference type="Proteomes" id="UP000269221"/>
    </source>
</evidence>
<evidence type="ECO:0000256" key="24">
    <source>
        <dbReference type="SAM" id="MobiDB-lite"/>
    </source>
</evidence>
<feature type="compositionally biased region" description="Basic and acidic residues" evidence="24">
    <location>
        <begin position="437"/>
        <end position="462"/>
    </location>
</feature>
<dbReference type="PANTHER" id="PTHR16768:SF3">
    <property type="entry name" value="ACTIN-ASSOCIATED PROTEIN FAM107A"/>
    <property type="match status" value="1"/>
</dbReference>
<evidence type="ECO:0000256" key="14">
    <source>
        <dbReference type="ARBA" id="ARBA00023136"/>
    </source>
</evidence>
<dbReference type="InterPro" id="IPR039475">
    <property type="entry name" value="ILEI_FAM3C"/>
</dbReference>
<comment type="subcellular location">
    <subcellularLocation>
        <location evidence="3">Cell junction</location>
        <location evidence="3">Focal adhesion</location>
    </subcellularLocation>
    <subcellularLocation>
        <location evidence="2">Cell membrane</location>
    </subcellularLocation>
    <subcellularLocation>
        <location evidence="4">Cell projection</location>
    </subcellularLocation>
    <subcellularLocation>
        <location evidence="5">Cytoplasm</location>
        <location evidence="5">Cytoskeleton</location>
        <location evidence="5">Stress fiber</location>
    </subcellularLocation>
    <subcellularLocation>
        <location evidence="1">Nucleus</location>
    </subcellularLocation>
    <subcellularLocation>
        <location evidence="20">Synapse</location>
    </subcellularLocation>
</comment>
<dbReference type="STRING" id="333673.A0A3M0JDB9"/>
<protein>
    <recommendedName>
        <fullName evidence="21">Actin-associated protein FAM107A</fullName>
    </recommendedName>
</protein>
<evidence type="ECO:0000256" key="22">
    <source>
        <dbReference type="ARBA" id="ARBA00045129"/>
    </source>
</evidence>
<evidence type="ECO:0000259" key="26">
    <source>
        <dbReference type="Pfam" id="PF15711"/>
    </source>
</evidence>
<dbReference type="GO" id="GO:0051017">
    <property type="term" value="P:actin filament bundle assembly"/>
    <property type="evidence" value="ECO:0007669"/>
    <property type="project" value="TreeGrafter"/>
</dbReference>
<feature type="domain" description="ILEI/PANDER" evidence="26">
    <location>
        <begin position="211"/>
        <end position="298"/>
    </location>
</feature>
<evidence type="ECO:0000256" key="18">
    <source>
        <dbReference type="ARBA" id="ARBA00023273"/>
    </source>
</evidence>
<dbReference type="InterPro" id="IPR009533">
    <property type="entry name" value="FAM107"/>
</dbReference>
<keyword evidence="11" id="KW-0346">Stress response</keyword>
<keyword evidence="25" id="KW-1133">Transmembrane helix</keyword>
<dbReference type="GO" id="GO:0032956">
    <property type="term" value="P:regulation of actin cytoskeleton organization"/>
    <property type="evidence" value="ECO:0007669"/>
    <property type="project" value="TreeGrafter"/>
</dbReference>
<evidence type="ECO:0000256" key="10">
    <source>
        <dbReference type="ARBA" id="ARBA00022949"/>
    </source>
</evidence>
<evidence type="ECO:0000256" key="9">
    <source>
        <dbReference type="ARBA" id="ARBA00022734"/>
    </source>
</evidence>
<keyword evidence="14 25" id="KW-0472">Membrane</keyword>
<keyword evidence="12" id="KW-0770">Synapse</keyword>
<evidence type="ECO:0000256" key="3">
    <source>
        <dbReference type="ARBA" id="ARBA00004246"/>
    </source>
</evidence>
<keyword evidence="7" id="KW-0963">Cytoplasm</keyword>
<dbReference type="CDD" id="cd13940">
    <property type="entry name" value="ILEI_FAM3C"/>
    <property type="match status" value="1"/>
</dbReference>
<dbReference type="GO" id="GO:0030041">
    <property type="term" value="P:actin filament polymerization"/>
    <property type="evidence" value="ECO:0007669"/>
    <property type="project" value="TreeGrafter"/>
</dbReference>
<accession>A0A3M0JDB9</accession>
<name>A0A3M0JDB9_HIRRU</name>